<gene>
    <name evidence="2" type="ORF">BDV98DRAFT_597523</name>
</gene>
<name>A0A5C3Q3V6_9AGAR</name>
<organism evidence="2 3">
    <name type="scientific">Pterulicium gracile</name>
    <dbReference type="NCBI Taxonomy" id="1884261"/>
    <lineage>
        <taxon>Eukaryota</taxon>
        <taxon>Fungi</taxon>
        <taxon>Dikarya</taxon>
        <taxon>Basidiomycota</taxon>
        <taxon>Agaricomycotina</taxon>
        <taxon>Agaricomycetes</taxon>
        <taxon>Agaricomycetidae</taxon>
        <taxon>Agaricales</taxon>
        <taxon>Pleurotineae</taxon>
        <taxon>Pterulaceae</taxon>
        <taxon>Pterulicium</taxon>
    </lineage>
</organism>
<dbReference type="Proteomes" id="UP000305067">
    <property type="component" value="Unassembled WGS sequence"/>
</dbReference>
<proteinExistence type="predicted"/>
<keyword evidence="3" id="KW-1185">Reference proteome</keyword>
<evidence type="ECO:0000256" key="1">
    <source>
        <dbReference type="SAM" id="MobiDB-lite"/>
    </source>
</evidence>
<feature type="region of interest" description="Disordered" evidence="1">
    <location>
        <begin position="124"/>
        <end position="156"/>
    </location>
</feature>
<protein>
    <submittedName>
        <fullName evidence="2">Uncharacterized protein</fullName>
    </submittedName>
</protein>
<accession>A0A5C3Q3V6</accession>
<dbReference type="EMBL" id="ML178859">
    <property type="protein sequence ID" value="TFK96471.1"/>
    <property type="molecule type" value="Genomic_DNA"/>
</dbReference>
<reference evidence="2 3" key="1">
    <citation type="journal article" date="2019" name="Nat. Ecol. Evol.">
        <title>Megaphylogeny resolves global patterns of mushroom evolution.</title>
        <authorList>
            <person name="Varga T."/>
            <person name="Krizsan K."/>
            <person name="Foldi C."/>
            <person name="Dima B."/>
            <person name="Sanchez-Garcia M."/>
            <person name="Sanchez-Ramirez S."/>
            <person name="Szollosi G.J."/>
            <person name="Szarkandi J.G."/>
            <person name="Papp V."/>
            <person name="Albert L."/>
            <person name="Andreopoulos W."/>
            <person name="Angelini C."/>
            <person name="Antonin V."/>
            <person name="Barry K.W."/>
            <person name="Bougher N.L."/>
            <person name="Buchanan P."/>
            <person name="Buyck B."/>
            <person name="Bense V."/>
            <person name="Catcheside P."/>
            <person name="Chovatia M."/>
            <person name="Cooper J."/>
            <person name="Damon W."/>
            <person name="Desjardin D."/>
            <person name="Finy P."/>
            <person name="Geml J."/>
            <person name="Haridas S."/>
            <person name="Hughes K."/>
            <person name="Justo A."/>
            <person name="Karasinski D."/>
            <person name="Kautmanova I."/>
            <person name="Kiss B."/>
            <person name="Kocsube S."/>
            <person name="Kotiranta H."/>
            <person name="LaButti K.M."/>
            <person name="Lechner B.E."/>
            <person name="Liimatainen K."/>
            <person name="Lipzen A."/>
            <person name="Lukacs Z."/>
            <person name="Mihaltcheva S."/>
            <person name="Morgado L.N."/>
            <person name="Niskanen T."/>
            <person name="Noordeloos M.E."/>
            <person name="Ohm R.A."/>
            <person name="Ortiz-Santana B."/>
            <person name="Ovrebo C."/>
            <person name="Racz N."/>
            <person name="Riley R."/>
            <person name="Savchenko A."/>
            <person name="Shiryaev A."/>
            <person name="Soop K."/>
            <person name="Spirin V."/>
            <person name="Szebenyi C."/>
            <person name="Tomsovsky M."/>
            <person name="Tulloss R.E."/>
            <person name="Uehling J."/>
            <person name="Grigoriev I.V."/>
            <person name="Vagvolgyi C."/>
            <person name="Papp T."/>
            <person name="Martin F.M."/>
            <person name="Miettinen O."/>
            <person name="Hibbett D.S."/>
            <person name="Nagy L.G."/>
        </authorList>
    </citation>
    <scope>NUCLEOTIDE SEQUENCE [LARGE SCALE GENOMIC DNA]</scope>
    <source>
        <strain evidence="2 3">CBS 309.79</strain>
    </source>
</reference>
<evidence type="ECO:0000313" key="2">
    <source>
        <dbReference type="EMBL" id="TFK96471.1"/>
    </source>
</evidence>
<feature type="compositionally biased region" description="Basic and acidic residues" evidence="1">
    <location>
        <begin position="147"/>
        <end position="156"/>
    </location>
</feature>
<dbReference type="AlphaFoldDB" id="A0A5C3Q3V6"/>
<sequence>MAILLSAPRKLIDSQTNAAKALEGEVDSDDEIDPETVDVKMADHKWFIKQLQDRLDKKENWNIDVELHEGRDTEDSCDCWTNQPVVGDSERLCDSSSNRLLGCAQFYLRSLNLRSGEEWVKMRAAKRRRDNNDGHSETVVNEEKEEEEGRIARRKA</sequence>
<evidence type="ECO:0000313" key="3">
    <source>
        <dbReference type="Proteomes" id="UP000305067"/>
    </source>
</evidence>